<reference evidence="3" key="1">
    <citation type="submission" date="2021-02" db="EMBL/GenBank/DDBJ databases">
        <title>Natronoglycomyces albus gen. nov., sp. nov, a haloalkaliphilic actinobacterium from a soda solonchak soil.</title>
        <authorList>
            <person name="Sorokin D.Y."/>
            <person name="Khijniak T.V."/>
            <person name="Zakharycheva A.P."/>
            <person name="Boueva O.V."/>
            <person name="Ariskina E.V."/>
            <person name="Hahnke R.L."/>
            <person name="Bunk B."/>
            <person name="Sproer C."/>
            <person name="Schumann P."/>
            <person name="Evtushenko L.I."/>
            <person name="Kublanov I.V."/>
        </authorList>
    </citation>
    <scope>NUCLEOTIDE SEQUENCE</scope>
    <source>
        <strain evidence="3">DSM 106290</strain>
    </source>
</reference>
<keyword evidence="4" id="KW-1185">Reference proteome</keyword>
<proteinExistence type="predicted"/>
<dbReference type="PROSITE" id="PS51257">
    <property type="entry name" value="PROKAR_LIPOPROTEIN"/>
    <property type="match status" value="1"/>
</dbReference>
<dbReference type="PANTHER" id="PTHR30290">
    <property type="entry name" value="PERIPLASMIC BINDING COMPONENT OF ABC TRANSPORTER"/>
    <property type="match status" value="1"/>
</dbReference>
<gene>
    <name evidence="3" type="ORF">JQS30_13120</name>
</gene>
<dbReference type="Gene3D" id="3.40.190.10">
    <property type="entry name" value="Periplasmic binding protein-like II"/>
    <property type="match status" value="1"/>
</dbReference>
<dbReference type="InterPro" id="IPR000914">
    <property type="entry name" value="SBP_5_dom"/>
</dbReference>
<dbReference type="PIRSF" id="PIRSF002741">
    <property type="entry name" value="MppA"/>
    <property type="match status" value="1"/>
</dbReference>
<dbReference type="KEGG" id="nav:JQS30_13120"/>
<dbReference type="Pfam" id="PF00496">
    <property type="entry name" value="SBP_bac_5"/>
    <property type="match status" value="1"/>
</dbReference>
<organism evidence="3 4">
    <name type="scientific">Natronoglycomyces albus</name>
    <dbReference type="NCBI Taxonomy" id="2811108"/>
    <lineage>
        <taxon>Bacteria</taxon>
        <taxon>Bacillati</taxon>
        <taxon>Actinomycetota</taxon>
        <taxon>Actinomycetes</taxon>
        <taxon>Glycomycetales</taxon>
        <taxon>Glycomycetaceae</taxon>
        <taxon>Natronoglycomyces</taxon>
    </lineage>
</organism>
<dbReference type="AlphaFoldDB" id="A0A895XLN7"/>
<dbReference type="GO" id="GO:0015833">
    <property type="term" value="P:peptide transport"/>
    <property type="evidence" value="ECO:0007669"/>
    <property type="project" value="TreeGrafter"/>
</dbReference>
<dbReference type="PANTHER" id="PTHR30290:SF65">
    <property type="entry name" value="MONOACYL PHOSPHATIDYLINOSITOL TETRAMANNOSIDE-BINDING PROTEIN LPQW-RELATED"/>
    <property type="match status" value="1"/>
</dbReference>
<keyword evidence="1" id="KW-0732">Signal</keyword>
<protein>
    <recommendedName>
        <fullName evidence="2">Solute-binding protein family 5 domain-containing protein</fullName>
    </recommendedName>
</protein>
<evidence type="ECO:0000256" key="1">
    <source>
        <dbReference type="SAM" id="SignalP"/>
    </source>
</evidence>
<dbReference type="RefSeq" id="WP_213170699.1">
    <property type="nucleotide sequence ID" value="NZ_CP070496.1"/>
</dbReference>
<feature type="domain" description="Solute-binding protein family 5" evidence="2">
    <location>
        <begin position="117"/>
        <end position="503"/>
    </location>
</feature>
<dbReference type="GO" id="GO:0042597">
    <property type="term" value="C:periplasmic space"/>
    <property type="evidence" value="ECO:0007669"/>
    <property type="project" value="UniProtKB-ARBA"/>
</dbReference>
<dbReference type="Gene3D" id="3.10.105.10">
    <property type="entry name" value="Dipeptide-binding Protein, Domain 3"/>
    <property type="match status" value="1"/>
</dbReference>
<dbReference type="Proteomes" id="UP000662939">
    <property type="component" value="Chromosome"/>
</dbReference>
<evidence type="ECO:0000313" key="4">
    <source>
        <dbReference type="Proteomes" id="UP000662939"/>
    </source>
</evidence>
<dbReference type="EMBL" id="CP070496">
    <property type="protein sequence ID" value="QSB04702.1"/>
    <property type="molecule type" value="Genomic_DNA"/>
</dbReference>
<accession>A0A895XLN7</accession>
<dbReference type="GO" id="GO:0043190">
    <property type="term" value="C:ATP-binding cassette (ABC) transporter complex"/>
    <property type="evidence" value="ECO:0007669"/>
    <property type="project" value="InterPro"/>
</dbReference>
<dbReference type="InterPro" id="IPR030678">
    <property type="entry name" value="Peptide/Ni-bd"/>
</dbReference>
<dbReference type="GO" id="GO:1904680">
    <property type="term" value="F:peptide transmembrane transporter activity"/>
    <property type="evidence" value="ECO:0007669"/>
    <property type="project" value="TreeGrafter"/>
</dbReference>
<name>A0A895XLN7_9ACTN</name>
<dbReference type="InterPro" id="IPR039424">
    <property type="entry name" value="SBP_5"/>
</dbReference>
<feature type="signal peptide" evidence="1">
    <location>
        <begin position="1"/>
        <end position="23"/>
    </location>
</feature>
<evidence type="ECO:0000259" key="2">
    <source>
        <dbReference type="Pfam" id="PF00496"/>
    </source>
</evidence>
<dbReference type="SUPFAM" id="SSF53850">
    <property type="entry name" value="Periplasmic binding protein-like II"/>
    <property type="match status" value="1"/>
</dbReference>
<evidence type="ECO:0000313" key="3">
    <source>
        <dbReference type="EMBL" id="QSB04702.1"/>
    </source>
</evidence>
<sequence length="587" mass="64976">MKIHNKRLMASVAMGAAAVMAFTACGNGGTDGDSASRGFEDCDDDPNNCNFDPNATGDKEIVWVIDGDWSGWSEVHSETMNNYTRQAIQPVFPTVGFWLPDGSWEHNPHVLTQEPHLVSEEPLTVEYNLNPEGGWGDGTPFSADDFIYNWYAWSGDSDLCNEQCQPRTTVYGSNVADIEEVDENTVHVVYRDGYLTPEWKYAVVLTNPAHLAEQYGFEDWKSDPVAMGESLENFAGTVPEYSAGPYRITDGVIGDYIMLEPNEEWTGDGPLAQSIRIESMDDPESIVTEIRQGSVHGASMGRYDPEVIQTLESAQEVNFALTGGSAWRHFTLNVQNEFLRDEALRHAVLTVIDVQHVIDRTIGLTFEAAEPKTNHVFRNDNDNYHVDYVAQAGHGSGDTAAAREILEDAGYTWEDDQLLTPDGVEVALEYRVPSTGADAQTTAELVQQYLIDLGVDASISTYAVEDFSRTLDNAEFDIINFQWTGSPEFANNPSAQWRSDSTSNYGQLDSSAVDELVDSIFETADMDEAAARANAAVEAVVAEAYVLPQSDSPELLVINENLVNVRQNTQTNLNTFYNIHEWGWSSE</sequence>
<feature type="chain" id="PRO_5038583792" description="Solute-binding protein family 5 domain-containing protein" evidence="1">
    <location>
        <begin position="24"/>
        <end position="587"/>
    </location>
</feature>